<dbReference type="PROSITE" id="PS50157">
    <property type="entry name" value="ZINC_FINGER_C2H2_2"/>
    <property type="match status" value="2"/>
</dbReference>
<evidence type="ECO:0000313" key="11">
    <source>
        <dbReference type="Proteomes" id="UP000728032"/>
    </source>
</evidence>
<feature type="domain" description="BTB" evidence="8">
    <location>
        <begin position="33"/>
        <end position="100"/>
    </location>
</feature>
<dbReference type="GO" id="GO:0008270">
    <property type="term" value="F:zinc ion binding"/>
    <property type="evidence" value="ECO:0007669"/>
    <property type="project" value="UniProtKB-KW"/>
</dbReference>
<proteinExistence type="predicted"/>
<dbReference type="EMBL" id="OC916493">
    <property type="protein sequence ID" value="CAD7644428.1"/>
    <property type="molecule type" value="Genomic_DNA"/>
</dbReference>
<reference evidence="10" key="1">
    <citation type="submission" date="2020-11" db="EMBL/GenBank/DDBJ databases">
        <authorList>
            <person name="Tran Van P."/>
        </authorList>
    </citation>
    <scope>NUCLEOTIDE SEQUENCE</scope>
</reference>
<evidence type="ECO:0000259" key="8">
    <source>
        <dbReference type="PROSITE" id="PS50097"/>
    </source>
</evidence>
<dbReference type="Gene3D" id="3.30.160.60">
    <property type="entry name" value="Classic Zinc Finger"/>
    <property type="match status" value="1"/>
</dbReference>
<keyword evidence="6" id="KW-0863">Zinc-finger</keyword>
<evidence type="ECO:0000256" key="2">
    <source>
        <dbReference type="ARBA" id="ARBA00022782"/>
    </source>
</evidence>
<dbReference type="GO" id="GO:0007526">
    <property type="term" value="P:larval somatic muscle development"/>
    <property type="evidence" value="ECO:0007669"/>
    <property type="project" value="UniProtKB-ARBA"/>
</dbReference>
<keyword evidence="3" id="KW-0524">Neurogenesis</keyword>
<evidence type="ECO:0000256" key="1">
    <source>
        <dbReference type="ARBA" id="ARBA00022473"/>
    </source>
</evidence>
<dbReference type="SUPFAM" id="SSF54695">
    <property type="entry name" value="POZ domain"/>
    <property type="match status" value="1"/>
</dbReference>
<dbReference type="GO" id="GO:0016199">
    <property type="term" value="P:axon midline choice point recognition"/>
    <property type="evidence" value="ECO:0007669"/>
    <property type="project" value="UniProtKB-ARBA"/>
</dbReference>
<accession>A0A7R9LMJ1</accession>
<dbReference type="PANTHER" id="PTHR23110:SF111">
    <property type="entry name" value="LONGITUDINALS LACKING PROTEIN, ISOFORMS F_I_K_T"/>
    <property type="match status" value="1"/>
</dbReference>
<dbReference type="CDD" id="cd18315">
    <property type="entry name" value="BTB_POZ_BAB-like"/>
    <property type="match status" value="1"/>
</dbReference>
<dbReference type="GO" id="GO:0035167">
    <property type="term" value="P:larval lymph gland hemopoiesis"/>
    <property type="evidence" value="ECO:0007669"/>
    <property type="project" value="UniProtKB-ARBA"/>
</dbReference>
<dbReference type="SMART" id="SM00225">
    <property type="entry name" value="BTB"/>
    <property type="match status" value="1"/>
</dbReference>
<feature type="compositionally biased region" description="Basic and acidic residues" evidence="7">
    <location>
        <begin position="342"/>
        <end position="361"/>
    </location>
</feature>
<feature type="region of interest" description="Disordered" evidence="7">
    <location>
        <begin position="295"/>
        <end position="446"/>
    </location>
</feature>
<dbReference type="InterPro" id="IPR013087">
    <property type="entry name" value="Znf_C2H2_type"/>
</dbReference>
<protein>
    <submittedName>
        <fullName evidence="10">Uncharacterized protein</fullName>
    </submittedName>
</protein>
<keyword evidence="6" id="KW-0862">Zinc</keyword>
<dbReference type="EMBL" id="CAJPVJ010001668">
    <property type="protein sequence ID" value="CAG2165120.1"/>
    <property type="molecule type" value="Genomic_DNA"/>
</dbReference>
<feature type="compositionally biased region" description="Basic and acidic residues" evidence="7">
    <location>
        <begin position="160"/>
        <end position="186"/>
    </location>
</feature>
<feature type="domain" description="C2H2-type" evidence="9">
    <location>
        <begin position="494"/>
        <end position="522"/>
    </location>
</feature>
<dbReference type="GO" id="GO:0045476">
    <property type="term" value="P:nurse cell apoptotic process"/>
    <property type="evidence" value="ECO:0007669"/>
    <property type="project" value="UniProtKB-ARBA"/>
</dbReference>
<organism evidence="10">
    <name type="scientific">Oppiella nova</name>
    <dbReference type="NCBI Taxonomy" id="334625"/>
    <lineage>
        <taxon>Eukaryota</taxon>
        <taxon>Metazoa</taxon>
        <taxon>Ecdysozoa</taxon>
        <taxon>Arthropoda</taxon>
        <taxon>Chelicerata</taxon>
        <taxon>Arachnida</taxon>
        <taxon>Acari</taxon>
        <taxon>Acariformes</taxon>
        <taxon>Sarcoptiformes</taxon>
        <taxon>Oribatida</taxon>
        <taxon>Brachypylina</taxon>
        <taxon>Oppioidea</taxon>
        <taxon>Oppiidae</taxon>
        <taxon>Oppiella</taxon>
    </lineage>
</organism>
<dbReference type="SMART" id="SM00355">
    <property type="entry name" value="ZnF_C2H2"/>
    <property type="match status" value="2"/>
</dbReference>
<dbReference type="OrthoDB" id="6508661at2759"/>
<dbReference type="InterPro" id="IPR011333">
    <property type="entry name" value="SKP1/BTB/POZ_sf"/>
</dbReference>
<dbReference type="SUPFAM" id="SSF57667">
    <property type="entry name" value="beta-beta-alpha zinc fingers"/>
    <property type="match status" value="1"/>
</dbReference>
<dbReference type="GO" id="GO:0045467">
    <property type="term" value="P:R7 cell development"/>
    <property type="evidence" value="ECO:0007669"/>
    <property type="project" value="UniProtKB-ARBA"/>
</dbReference>
<dbReference type="PROSITE" id="PS50097">
    <property type="entry name" value="BTB"/>
    <property type="match status" value="1"/>
</dbReference>
<feature type="domain" description="C2H2-type" evidence="9">
    <location>
        <begin position="524"/>
        <end position="552"/>
    </location>
</feature>
<keyword evidence="6" id="KW-0479">Metal-binding</keyword>
<evidence type="ECO:0000256" key="3">
    <source>
        <dbReference type="ARBA" id="ARBA00022902"/>
    </source>
</evidence>
<dbReference type="InterPro" id="IPR000210">
    <property type="entry name" value="BTB/POZ_dom"/>
</dbReference>
<keyword evidence="2" id="KW-0221">Differentiation</keyword>
<evidence type="ECO:0000259" key="9">
    <source>
        <dbReference type="PROSITE" id="PS50157"/>
    </source>
</evidence>
<feature type="compositionally biased region" description="Basic and acidic residues" evidence="7">
    <location>
        <begin position="556"/>
        <end position="566"/>
    </location>
</feature>
<dbReference type="Gene3D" id="3.30.710.10">
    <property type="entry name" value="Potassium Channel Kv1.1, Chain A"/>
    <property type="match status" value="1"/>
</dbReference>
<evidence type="ECO:0000313" key="10">
    <source>
        <dbReference type="EMBL" id="CAD7644428.1"/>
    </source>
</evidence>
<feature type="region of interest" description="Disordered" evidence="7">
    <location>
        <begin position="123"/>
        <end position="275"/>
    </location>
</feature>
<dbReference type="GO" id="GO:0007464">
    <property type="term" value="P:R3/R4 cell fate commitment"/>
    <property type="evidence" value="ECO:0007669"/>
    <property type="project" value="UniProtKB-ARBA"/>
</dbReference>
<feature type="region of interest" description="Disordered" evidence="7">
    <location>
        <begin position="546"/>
        <end position="566"/>
    </location>
</feature>
<gene>
    <name evidence="10" type="ORF">ONB1V03_LOCUS4666</name>
</gene>
<keyword evidence="1" id="KW-0217">Developmental protein</keyword>
<feature type="compositionally biased region" description="Basic residues" evidence="7">
    <location>
        <begin position="150"/>
        <end position="159"/>
    </location>
</feature>
<dbReference type="PANTHER" id="PTHR23110">
    <property type="entry name" value="BTB DOMAIN TRANSCRIPTION FACTOR"/>
    <property type="match status" value="1"/>
</dbReference>
<evidence type="ECO:0000256" key="6">
    <source>
        <dbReference type="PROSITE-ProRule" id="PRU00042"/>
    </source>
</evidence>
<feature type="compositionally biased region" description="Polar residues" evidence="7">
    <location>
        <begin position="250"/>
        <end position="264"/>
    </location>
</feature>
<feature type="compositionally biased region" description="Acidic residues" evidence="7">
    <location>
        <begin position="187"/>
        <end position="196"/>
    </location>
</feature>
<dbReference type="AlphaFoldDB" id="A0A7R9LMJ1"/>
<evidence type="ECO:0000256" key="5">
    <source>
        <dbReference type="ARBA" id="ARBA00037382"/>
    </source>
</evidence>
<sequence length="566" mass="63212">MADNSNNLQLLRVNHSIKMTEAFESMFLDESLCDITIGCGGHSVKAHRVILAASSSYFRQILSSINGQTQYPIVIVDGIQMSDLSAMLEFMYRGEVTIPHSQLSSLIKSAELLGVSGLCQLDPNAQNLNDSPQDKSRTSSPTDSTGGPPRRGRKRKKLHPKPENERNNEMIGSDSEHASKNLKNAEECDESEDLDTSDAKTDPSEKLAKSKLRSWTQQIAMKANHKDAEESPQMSNDDERTANQMIAEDMNQSEPSQANESAGSPQIKKHIIKHSRARRVPLKYSEYTLPKGINEVKQQIVDKNETQTKDTDGETDDPIASGVTLSLRPPSPRLTRGRSRVHSVDDPKDSKVITTPSKEDPMDIGMASTSTSADGGLTPNTRSRKQTFSPSDGKPPKEPIPESSSQQLVGEKVVIKSEDESSQNSQSSQVRPKASPVKPQISTLPSSSLIKWRPKDPQLTTTKFTSKVRSSHDSSQQQLNYQYEAVEEDGPPVYRCSYCHHSFRSKQNIIDHIRSVHIKSEERYVCPLCHKQFKWKTSLNNHLNQMHPLSRPTPLRHFDKTRRSLP</sequence>
<evidence type="ECO:0000256" key="4">
    <source>
        <dbReference type="ARBA" id="ARBA00023242"/>
    </source>
</evidence>
<dbReference type="Pfam" id="PF00651">
    <property type="entry name" value="BTB"/>
    <property type="match status" value="1"/>
</dbReference>
<dbReference type="GO" id="GO:0005634">
    <property type="term" value="C:nucleus"/>
    <property type="evidence" value="ECO:0007669"/>
    <property type="project" value="TreeGrafter"/>
</dbReference>
<feature type="compositionally biased region" description="Polar residues" evidence="7">
    <location>
        <begin position="367"/>
        <end position="390"/>
    </location>
</feature>
<feature type="compositionally biased region" description="Basic and acidic residues" evidence="7">
    <location>
        <begin position="197"/>
        <end position="208"/>
    </location>
</feature>
<keyword evidence="4" id="KW-0539">Nucleus</keyword>
<keyword evidence="11" id="KW-1185">Reference proteome</keyword>
<dbReference type="PROSITE" id="PS00028">
    <property type="entry name" value="ZINC_FINGER_C2H2_1"/>
    <property type="match status" value="2"/>
</dbReference>
<name>A0A7R9LMJ1_9ACAR</name>
<comment type="function">
    <text evidence="5">Putative transcription factor required for axon growth and guidance in the central and peripheral nervous systems. Repels CNS axons away from the midline by promoting the expression of the midline repellent sli and its receptor robo.</text>
</comment>
<dbReference type="InterPro" id="IPR051095">
    <property type="entry name" value="Dros_DevTransReg"/>
</dbReference>
<dbReference type="GO" id="GO:0008406">
    <property type="term" value="P:gonad development"/>
    <property type="evidence" value="ECO:0007669"/>
    <property type="project" value="UniProtKB-ARBA"/>
</dbReference>
<dbReference type="InterPro" id="IPR036236">
    <property type="entry name" value="Znf_C2H2_sf"/>
</dbReference>
<feature type="compositionally biased region" description="Basic and acidic residues" evidence="7">
    <location>
        <begin position="300"/>
        <end position="312"/>
    </location>
</feature>
<dbReference type="GO" id="GO:0048813">
    <property type="term" value="P:dendrite morphogenesis"/>
    <property type="evidence" value="ECO:0007669"/>
    <property type="project" value="UniProtKB-ARBA"/>
</dbReference>
<evidence type="ECO:0000256" key="7">
    <source>
        <dbReference type="SAM" id="MobiDB-lite"/>
    </source>
</evidence>
<dbReference type="GO" id="GO:0006357">
    <property type="term" value="P:regulation of transcription by RNA polymerase II"/>
    <property type="evidence" value="ECO:0007669"/>
    <property type="project" value="TreeGrafter"/>
</dbReference>
<dbReference type="Proteomes" id="UP000728032">
    <property type="component" value="Unassembled WGS sequence"/>
</dbReference>